<evidence type="ECO:0000313" key="9">
    <source>
        <dbReference type="Proteomes" id="UP000000374"/>
    </source>
</evidence>
<keyword evidence="3" id="KW-1003">Cell membrane</keyword>
<dbReference type="GO" id="GO:0055085">
    <property type="term" value="P:transmembrane transport"/>
    <property type="evidence" value="ECO:0007669"/>
    <property type="project" value="UniProtKB-ARBA"/>
</dbReference>
<dbReference type="PROSITE" id="PS00211">
    <property type="entry name" value="ABC_TRANSPORTER_1"/>
    <property type="match status" value="1"/>
</dbReference>
<dbReference type="Pfam" id="PF08352">
    <property type="entry name" value="oligo_HPY"/>
    <property type="match status" value="1"/>
</dbReference>
<reference evidence="9" key="1">
    <citation type="submission" date="2006-12" db="EMBL/GenBank/DDBJ databases">
        <title>Complete sequence of chromosome 1 of Verminephrobacter eiseniae EF01-2.</title>
        <authorList>
            <person name="Copeland A."/>
            <person name="Lucas S."/>
            <person name="Lapidus A."/>
            <person name="Barry K."/>
            <person name="Detter J.C."/>
            <person name="Glavina del Rio T."/>
            <person name="Dalin E."/>
            <person name="Tice H."/>
            <person name="Pitluck S."/>
            <person name="Chertkov O."/>
            <person name="Brettin T."/>
            <person name="Bruce D."/>
            <person name="Han C."/>
            <person name="Tapia R."/>
            <person name="Gilna P."/>
            <person name="Schmutz J."/>
            <person name="Larimer F."/>
            <person name="Land M."/>
            <person name="Hauser L."/>
            <person name="Kyrpides N."/>
            <person name="Kim E."/>
            <person name="Stahl D."/>
            <person name="Richardson P."/>
        </authorList>
    </citation>
    <scope>NUCLEOTIDE SEQUENCE [LARGE SCALE GENOMIC DNA]</scope>
    <source>
        <strain evidence="9">EF01-2</strain>
    </source>
</reference>
<dbReference type="PANTHER" id="PTHR43776">
    <property type="entry name" value="TRANSPORT ATP-BINDING PROTEIN"/>
    <property type="match status" value="1"/>
</dbReference>
<dbReference type="InterPro" id="IPR003593">
    <property type="entry name" value="AAA+_ATPase"/>
</dbReference>
<dbReference type="InterPro" id="IPR027417">
    <property type="entry name" value="P-loop_NTPase"/>
</dbReference>
<dbReference type="SUPFAM" id="SSF52540">
    <property type="entry name" value="P-loop containing nucleoside triphosphate hydrolases"/>
    <property type="match status" value="1"/>
</dbReference>
<dbReference type="eggNOG" id="COG4608">
    <property type="taxonomic scope" value="Bacteria"/>
</dbReference>
<evidence type="ECO:0000313" key="8">
    <source>
        <dbReference type="EMBL" id="ABM59147.1"/>
    </source>
</evidence>
<dbReference type="PANTHER" id="PTHR43776:SF7">
    <property type="entry name" value="D,D-DIPEPTIDE TRANSPORT ATP-BINDING PROTEIN DDPF-RELATED"/>
    <property type="match status" value="1"/>
</dbReference>
<dbReference type="Pfam" id="PF00005">
    <property type="entry name" value="ABC_tran"/>
    <property type="match status" value="1"/>
</dbReference>
<keyword evidence="2" id="KW-0813">Transport</keyword>
<evidence type="ECO:0000256" key="5">
    <source>
        <dbReference type="ARBA" id="ARBA00022840"/>
    </source>
</evidence>
<dbReference type="InterPro" id="IPR050319">
    <property type="entry name" value="ABC_transp_ATP-bind"/>
</dbReference>
<evidence type="ECO:0000259" key="7">
    <source>
        <dbReference type="PROSITE" id="PS50893"/>
    </source>
</evidence>
<dbReference type="Gene3D" id="3.40.50.300">
    <property type="entry name" value="P-loop containing nucleotide triphosphate hydrolases"/>
    <property type="match status" value="1"/>
</dbReference>
<dbReference type="InterPro" id="IPR003439">
    <property type="entry name" value="ABC_transporter-like_ATP-bd"/>
</dbReference>
<keyword evidence="3" id="KW-0472">Membrane</keyword>
<keyword evidence="4" id="KW-0547">Nucleotide-binding</keyword>
<feature type="region of interest" description="Disordered" evidence="6">
    <location>
        <begin position="1"/>
        <end position="22"/>
    </location>
</feature>
<evidence type="ECO:0000256" key="2">
    <source>
        <dbReference type="ARBA" id="ARBA00022448"/>
    </source>
</evidence>
<proteinExistence type="inferred from homology"/>
<dbReference type="GO" id="GO:0005524">
    <property type="term" value="F:ATP binding"/>
    <property type="evidence" value="ECO:0007669"/>
    <property type="project" value="UniProtKB-KW"/>
</dbReference>
<dbReference type="GeneID" id="76461853"/>
<dbReference type="Proteomes" id="UP000000374">
    <property type="component" value="Chromosome"/>
</dbReference>
<dbReference type="RefSeq" id="WP_011811139.1">
    <property type="nucleotide sequence ID" value="NC_008786.1"/>
</dbReference>
<dbReference type="InterPro" id="IPR017871">
    <property type="entry name" value="ABC_transporter-like_CS"/>
</dbReference>
<comment type="similarity">
    <text evidence="1">Belongs to the ABC transporter superfamily.</text>
</comment>
<dbReference type="FunFam" id="3.40.50.300:FF:000016">
    <property type="entry name" value="Oligopeptide ABC transporter ATP-binding component"/>
    <property type="match status" value="1"/>
</dbReference>
<keyword evidence="5" id="KW-0067">ATP-binding</keyword>
<evidence type="ECO:0000256" key="4">
    <source>
        <dbReference type="ARBA" id="ARBA00022741"/>
    </source>
</evidence>
<gene>
    <name evidence="8" type="ordered locus">Veis_3426</name>
</gene>
<evidence type="ECO:0000256" key="1">
    <source>
        <dbReference type="ARBA" id="ARBA00005417"/>
    </source>
</evidence>
<evidence type="ECO:0000256" key="6">
    <source>
        <dbReference type="SAM" id="MobiDB-lite"/>
    </source>
</evidence>
<dbReference type="OrthoDB" id="9802772at2"/>
<accession>A1WNE0</accession>
<dbReference type="KEGG" id="vei:Veis_3426"/>
<sequence>MSAARPPEGTHTVAEGEGTPVGAPPVIEVRQLRVLFPTRDRSQTVKAVDGVSFDVRAGETFGIIGESGSGKTTLGRALVALVAPTEGVVLHGGIDPWQLARAALQTRRRDYQIVFQDPHSALDPRLRIIDSTLEPLQASGGKDRPARRRAALDALARVGLSEEMAQRYPHQLSGGQKQRANIARVLTLRPKVIVCDEVVAALDVSIRGAILNLFADLQREFGLTYVFITHDLSVVAHISDRIAVMYLGRFMELGPNQSLTRQPMHPYTAALLSAEPVALPAHLRALRPRRITLEGEMPSPIDPPSGCRLRTRCPWASARCAAEAPALRELRPQHWVACHWATAAGPPAGNGGAAAGCHRPGTTDHGIVHTAWETA</sequence>
<keyword evidence="9" id="KW-1185">Reference proteome</keyword>
<dbReference type="HOGENOM" id="CLU_000604_1_23_4"/>
<name>A1WNE0_VEREI</name>
<dbReference type="SMART" id="SM00382">
    <property type="entry name" value="AAA"/>
    <property type="match status" value="1"/>
</dbReference>
<dbReference type="AlphaFoldDB" id="A1WNE0"/>
<evidence type="ECO:0000256" key="3">
    <source>
        <dbReference type="ARBA" id="ARBA00022475"/>
    </source>
</evidence>
<organism evidence="8 9">
    <name type="scientific">Verminephrobacter eiseniae (strain EF01-2)</name>
    <dbReference type="NCBI Taxonomy" id="391735"/>
    <lineage>
        <taxon>Bacteria</taxon>
        <taxon>Pseudomonadati</taxon>
        <taxon>Pseudomonadota</taxon>
        <taxon>Betaproteobacteria</taxon>
        <taxon>Burkholderiales</taxon>
        <taxon>Comamonadaceae</taxon>
        <taxon>Verminephrobacter</taxon>
    </lineage>
</organism>
<feature type="domain" description="ABC transporter" evidence="7">
    <location>
        <begin position="29"/>
        <end position="272"/>
    </location>
</feature>
<protein>
    <submittedName>
        <fullName evidence="8">Oligopeptide/dipeptide ABC transporter, ATPase subunit</fullName>
    </submittedName>
</protein>
<dbReference type="STRING" id="391735.Veis_3426"/>
<dbReference type="PROSITE" id="PS50893">
    <property type="entry name" value="ABC_TRANSPORTER_2"/>
    <property type="match status" value="1"/>
</dbReference>
<dbReference type="InterPro" id="IPR013563">
    <property type="entry name" value="Oligopep_ABC_C"/>
</dbReference>
<dbReference type="EMBL" id="CP000542">
    <property type="protein sequence ID" value="ABM59147.1"/>
    <property type="molecule type" value="Genomic_DNA"/>
</dbReference>
<dbReference type="GO" id="GO:0015833">
    <property type="term" value="P:peptide transport"/>
    <property type="evidence" value="ECO:0007669"/>
    <property type="project" value="InterPro"/>
</dbReference>
<dbReference type="GO" id="GO:0016887">
    <property type="term" value="F:ATP hydrolysis activity"/>
    <property type="evidence" value="ECO:0007669"/>
    <property type="project" value="InterPro"/>
</dbReference>
<dbReference type="NCBIfam" id="TIGR01727">
    <property type="entry name" value="oligo_HPY"/>
    <property type="match status" value="1"/>
</dbReference>
<dbReference type="CDD" id="cd03257">
    <property type="entry name" value="ABC_NikE_OppD_transporters"/>
    <property type="match status" value="1"/>
</dbReference>